<organism evidence="1 2">
    <name type="scientific">Ajellomyces capsulatus</name>
    <name type="common">Darling's disease fungus</name>
    <name type="synonym">Histoplasma capsulatum</name>
    <dbReference type="NCBI Taxonomy" id="5037"/>
    <lineage>
        <taxon>Eukaryota</taxon>
        <taxon>Fungi</taxon>
        <taxon>Dikarya</taxon>
        <taxon>Ascomycota</taxon>
        <taxon>Pezizomycotina</taxon>
        <taxon>Eurotiomycetes</taxon>
        <taxon>Eurotiomycetidae</taxon>
        <taxon>Onygenales</taxon>
        <taxon>Ajellomycetaceae</taxon>
        <taxon>Histoplasma</taxon>
    </lineage>
</organism>
<dbReference type="OrthoDB" id="3938867at2759"/>
<sequence length="160" mass="18170">MPYKNPGLRPPLWLETTRQEYAAKGKVLEDFVFTMHSSQACSDAWLPCSFMFRELASAIISMASGRVCFPIEDSERPHTPSYKASWPSELSLGYHLANHLPGSAPDESIYWFDNVLVSLVPERRHIYIEKTVSFGLRQGNLAFQAILLSLSTIMLSMWKL</sequence>
<dbReference type="VEuPathDB" id="FungiDB:I7I51_07566"/>
<dbReference type="AlphaFoldDB" id="A0A8A1M021"/>
<gene>
    <name evidence="1" type="ORF">I7I51_07566</name>
</gene>
<reference evidence="1" key="1">
    <citation type="submission" date="2021-01" db="EMBL/GenBank/DDBJ databases">
        <title>Chromosome-level genome assembly of a human fungal pathogen reveals clustering of transcriptionally co-regulated genes.</title>
        <authorList>
            <person name="Voorhies M."/>
            <person name="Cohen S."/>
            <person name="Shea T.P."/>
            <person name="Petrus S."/>
            <person name="Munoz J.F."/>
            <person name="Poplawski S."/>
            <person name="Goldman W.E."/>
            <person name="Michael T."/>
            <person name="Cuomo C.A."/>
            <person name="Sil A."/>
            <person name="Beyhan S."/>
        </authorList>
    </citation>
    <scope>NUCLEOTIDE SEQUENCE</scope>
    <source>
        <strain evidence="1">WU24</strain>
    </source>
</reference>
<protein>
    <submittedName>
        <fullName evidence="1">Uncharacterized protein</fullName>
    </submittedName>
</protein>
<evidence type="ECO:0000313" key="2">
    <source>
        <dbReference type="Proteomes" id="UP000663671"/>
    </source>
</evidence>
<dbReference type="EMBL" id="CP069109">
    <property type="protein sequence ID" value="QSS58143.1"/>
    <property type="molecule type" value="Genomic_DNA"/>
</dbReference>
<proteinExistence type="predicted"/>
<evidence type="ECO:0000313" key="1">
    <source>
        <dbReference type="EMBL" id="QSS58143.1"/>
    </source>
</evidence>
<name>A0A8A1M021_AJECA</name>
<dbReference type="Proteomes" id="UP000663671">
    <property type="component" value="Chromosome 2"/>
</dbReference>
<accession>A0A8A1M021</accession>